<comment type="similarity">
    <text evidence="7">Belongs to the peptidase M48A family.</text>
</comment>
<feature type="domain" description="Peptidase M48" evidence="8">
    <location>
        <begin position="227"/>
        <end position="431"/>
    </location>
</feature>
<keyword evidence="5 7" id="KW-0482">Metalloprotease</keyword>
<feature type="transmembrane region" description="Helical" evidence="7">
    <location>
        <begin position="12"/>
        <end position="32"/>
    </location>
</feature>
<evidence type="ECO:0000256" key="1">
    <source>
        <dbReference type="ARBA" id="ARBA00022670"/>
    </source>
</evidence>
<keyword evidence="7" id="KW-1133">Transmembrane helix</keyword>
<dbReference type="InterPro" id="IPR001915">
    <property type="entry name" value="Peptidase_M48"/>
</dbReference>
<accession>A0ABR2YT15</accession>
<organism evidence="10 11">
    <name type="scientific">Coccomyxa subellipsoidea</name>
    <dbReference type="NCBI Taxonomy" id="248742"/>
    <lineage>
        <taxon>Eukaryota</taxon>
        <taxon>Viridiplantae</taxon>
        <taxon>Chlorophyta</taxon>
        <taxon>core chlorophytes</taxon>
        <taxon>Trebouxiophyceae</taxon>
        <taxon>Trebouxiophyceae incertae sedis</taxon>
        <taxon>Coccomyxaceae</taxon>
        <taxon>Coccomyxa</taxon>
    </lineage>
</organism>
<comment type="catalytic activity">
    <reaction evidence="6 7">
        <text>Hydrolyzes the peptide bond -P2-(S-farnesyl or geranylgeranyl)C-P1'-P2'-P3'-COOH where P1' and P2' are amino acids with aliphatic side chains and P3' is any C-terminal residue.</text>
        <dbReference type="EC" id="3.4.24.84"/>
    </reaction>
</comment>
<dbReference type="EC" id="3.4.24.84" evidence="7"/>
<evidence type="ECO:0000259" key="8">
    <source>
        <dbReference type="Pfam" id="PF01435"/>
    </source>
</evidence>
<keyword evidence="7" id="KW-0812">Transmembrane</keyword>
<dbReference type="Gene3D" id="3.30.2010.10">
    <property type="entry name" value="Metalloproteases ('zincins'), catalytic domain"/>
    <property type="match status" value="1"/>
</dbReference>
<feature type="domain" description="CAAX prenyl protease 1 N-terminal" evidence="9">
    <location>
        <begin position="36"/>
        <end position="223"/>
    </location>
</feature>
<evidence type="ECO:0000256" key="7">
    <source>
        <dbReference type="RuleBase" id="RU366005"/>
    </source>
</evidence>
<keyword evidence="2 7" id="KW-0479">Metal-binding</keyword>
<comment type="caution">
    <text evidence="10">The sequence shown here is derived from an EMBL/GenBank/DDBJ whole genome shotgun (WGS) entry which is preliminary data.</text>
</comment>
<dbReference type="InterPro" id="IPR032456">
    <property type="entry name" value="Peptidase_M48_N"/>
</dbReference>
<feature type="transmembrane region" description="Helical" evidence="7">
    <location>
        <begin position="69"/>
        <end position="92"/>
    </location>
</feature>
<dbReference type="InterPro" id="IPR027057">
    <property type="entry name" value="CAXX_Prtase_1"/>
</dbReference>
<evidence type="ECO:0000313" key="10">
    <source>
        <dbReference type="EMBL" id="KAK9914960.1"/>
    </source>
</evidence>
<evidence type="ECO:0000256" key="5">
    <source>
        <dbReference type="ARBA" id="ARBA00023049"/>
    </source>
</evidence>
<evidence type="ECO:0000256" key="2">
    <source>
        <dbReference type="ARBA" id="ARBA00022723"/>
    </source>
</evidence>
<feature type="transmembrane region" description="Helical" evidence="7">
    <location>
        <begin position="169"/>
        <end position="187"/>
    </location>
</feature>
<dbReference type="CDD" id="cd07343">
    <property type="entry name" value="M48A_Zmpste24p_like"/>
    <property type="match status" value="1"/>
</dbReference>
<keyword evidence="7" id="KW-0256">Endoplasmic reticulum</keyword>
<comment type="function">
    <text evidence="7">Proteolytically removes the C-terminal three residues of farnesylated proteins.</text>
</comment>
<dbReference type="Pfam" id="PF01435">
    <property type="entry name" value="Peptidase_M48"/>
    <property type="match status" value="1"/>
</dbReference>
<comment type="cofactor">
    <cofactor evidence="7">
        <name>Zn(2+)</name>
        <dbReference type="ChEBI" id="CHEBI:29105"/>
    </cofactor>
    <text evidence="7">Binds 1 zinc ion per subunit.</text>
</comment>
<dbReference type="Proteomes" id="UP001491310">
    <property type="component" value="Unassembled WGS sequence"/>
</dbReference>
<gene>
    <name evidence="10" type="ORF">WJX75_002949</name>
</gene>
<dbReference type="Pfam" id="PF16491">
    <property type="entry name" value="Peptidase_M48_N"/>
    <property type="match status" value="1"/>
</dbReference>
<dbReference type="EMBL" id="JALJOT010000005">
    <property type="protein sequence ID" value="KAK9914960.1"/>
    <property type="molecule type" value="Genomic_DNA"/>
</dbReference>
<protein>
    <recommendedName>
        <fullName evidence="7">CAAX prenyl protease</fullName>
        <ecNumber evidence="7">3.4.24.84</ecNumber>
    </recommendedName>
</protein>
<evidence type="ECO:0000256" key="6">
    <source>
        <dbReference type="ARBA" id="ARBA00044456"/>
    </source>
</evidence>
<proteinExistence type="inferred from homology"/>
<feature type="transmembrane region" description="Helical" evidence="7">
    <location>
        <begin position="199"/>
        <end position="221"/>
    </location>
</feature>
<evidence type="ECO:0000256" key="3">
    <source>
        <dbReference type="ARBA" id="ARBA00022801"/>
    </source>
</evidence>
<keyword evidence="3 7" id="KW-0378">Hydrolase</keyword>
<reference evidence="10 11" key="1">
    <citation type="journal article" date="2024" name="Nat. Commun.">
        <title>Phylogenomics reveals the evolutionary origins of lichenization in chlorophyte algae.</title>
        <authorList>
            <person name="Puginier C."/>
            <person name="Libourel C."/>
            <person name="Otte J."/>
            <person name="Skaloud P."/>
            <person name="Haon M."/>
            <person name="Grisel S."/>
            <person name="Petersen M."/>
            <person name="Berrin J.G."/>
            <person name="Delaux P.M."/>
            <person name="Dal Grande F."/>
            <person name="Keller J."/>
        </authorList>
    </citation>
    <scope>NUCLEOTIDE SEQUENCE [LARGE SCALE GENOMIC DNA]</scope>
    <source>
        <strain evidence="10 11">SAG 216-7</strain>
    </source>
</reference>
<keyword evidence="4 7" id="KW-0862">Zinc</keyword>
<sequence length="437" mass="49600">MTDAGKLLESGISYLDVVIIFSVGVYVLNTYLDFRQLKAISKTSPPAPLRDSYSPVEYKKTQDYQLDKWYFGFFSAVFNHVLELTLLSLYYLPWLWGKSETLTEYLAEKSGWFSSSEIPITIVFFLLDGAKDTLISLPFSLYHTFVLEQHHGFNKQTVRLFVLDFIKSMLLGLALGPPIIGGFTWILQRTSAYMPLYLWAFFFGLQIFFMTIYPVFIAPLFNKFSPLEKGPLRTAIEELAGSLTFPLTKLFVIDGSTRSAHSNAYMYGFFKNKRIVLYDTLIEQCTEPQVVAVLAHELGHWKLGHTVKNLILTQMQMLCTFALFSLVKESKGLFTSFGFVDQQPAFIAYTLFSIISAPVNEVVGLLTNILSRRFEFQADAFAVSLGKAEELKQALKILDAKNRSAVNVDAWYSAYHHSHPPLVERLTAVDAATKKEE</sequence>
<keyword evidence="1 7" id="KW-0645">Protease</keyword>
<evidence type="ECO:0000259" key="9">
    <source>
        <dbReference type="Pfam" id="PF16491"/>
    </source>
</evidence>
<dbReference type="PANTHER" id="PTHR10120">
    <property type="entry name" value="CAAX PRENYL PROTEASE 1"/>
    <property type="match status" value="1"/>
</dbReference>
<evidence type="ECO:0000313" key="11">
    <source>
        <dbReference type="Proteomes" id="UP001491310"/>
    </source>
</evidence>
<comment type="subcellular location">
    <subcellularLocation>
        <location evidence="7">Endoplasmic reticulum membrane</location>
        <topology evidence="7">Multi-pass membrane protein</topology>
    </subcellularLocation>
</comment>
<comment type="caution">
    <text evidence="7">Lacks conserved residue(s) required for the propagation of feature annotation.</text>
</comment>
<keyword evidence="11" id="KW-1185">Reference proteome</keyword>
<evidence type="ECO:0000256" key="4">
    <source>
        <dbReference type="ARBA" id="ARBA00022833"/>
    </source>
</evidence>
<keyword evidence="7" id="KW-0472">Membrane</keyword>
<name>A0ABR2YT15_9CHLO</name>